<accession>A0A377I4E2</accession>
<evidence type="ECO:0008006" key="3">
    <source>
        <dbReference type="Google" id="ProtNLM"/>
    </source>
</evidence>
<evidence type="ECO:0000313" key="2">
    <source>
        <dbReference type="Proteomes" id="UP000254465"/>
    </source>
</evidence>
<sequence>MTIQHQHIIELSNRYQIVFSDNGFILYQLDLTDEGVWKRSKVQLCRNFEAVVETLEHCELNNEDVNSLRDCASTLQAILGEIKEIKALSVSQ</sequence>
<evidence type="ECO:0000313" key="1">
    <source>
        <dbReference type="EMBL" id="STO70156.1"/>
    </source>
</evidence>
<protein>
    <recommendedName>
        <fullName evidence="3">DUF5405 domain-containing protein</fullName>
    </recommendedName>
</protein>
<organism evidence="1 2">
    <name type="scientific">Avibacterium paragallinarum</name>
    <name type="common">Haemophilus gallinarum</name>
    <dbReference type="NCBI Taxonomy" id="728"/>
    <lineage>
        <taxon>Bacteria</taxon>
        <taxon>Pseudomonadati</taxon>
        <taxon>Pseudomonadota</taxon>
        <taxon>Gammaproteobacteria</taxon>
        <taxon>Pasteurellales</taxon>
        <taxon>Pasteurellaceae</taxon>
        <taxon>Avibacterium</taxon>
    </lineage>
</organism>
<dbReference type="RefSeq" id="WP_017807132.1">
    <property type="nucleotide sequence ID" value="NZ_PQVK01000133.1"/>
</dbReference>
<dbReference type="Proteomes" id="UP000254465">
    <property type="component" value="Unassembled WGS sequence"/>
</dbReference>
<gene>
    <name evidence="1" type="ORF">NCTC11296_00035</name>
</gene>
<name>A0A377I4E2_AVIPA</name>
<dbReference type="EMBL" id="UGHK01000001">
    <property type="protein sequence ID" value="STO70156.1"/>
    <property type="molecule type" value="Genomic_DNA"/>
</dbReference>
<reference evidence="1 2" key="1">
    <citation type="submission" date="2018-06" db="EMBL/GenBank/DDBJ databases">
        <authorList>
            <consortium name="Pathogen Informatics"/>
            <person name="Doyle S."/>
        </authorList>
    </citation>
    <scope>NUCLEOTIDE SEQUENCE [LARGE SCALE GENOMIC DNA]</scope>
    <source>
        <strain evidence="1 2">NCTC11296</strain>
    </source>
</reference>
<proteinExistence type="predicted"/>
<dbReference type="AlphaFoldDB" id="A0A377I4E2"/>